<dbReference type="Pfam" id="PF13449">
    <property type="entry name" value="Phytase-like"/>
    <property type="match status" value="1"/>
</dbReference>
<dbReference type="AlphaFoldDB" id="A0A418V800"/>
<dbReference type="InterPro" id="IPR027372">
    <property type="entry name" value="Phytase-like_dom"/>
</dbReference>
<keyword evidence="4" id="KW-1185">Reference proteome</keyword>
<dbReference type="EMBL" id="QYUJ01000014">
    <property type="protein sequence ID" value="RJF72210.1"/>
    <property type="molecule type" value="Genomic_DNA"/>
</dbReference>
<organism evidence="3 4">
    <name type="scientific">Deinococcus cavernae</name>
    <dbReference type="NCBI Taxonomy" id="2320857"/>
    <lineage>
        <taxon>Bacteria</taxon>
        <taxon>Thermotogati</taxon>
        <taxon>Deinococcota</taxon>
        <taxon>Deinococci</taxon>
        <taxon>Deinococcales</taxon>
        <taxon>Deinococcaceae</taxon>
        <taxon>Deinococcus</taxon>
    </lineage>
</organism>
<accession>A0A418V800</accession>
<feature type="domain" description="Phytase-like" evidence="2">
    <location>
        <begin position="53"/>
        <end position="368"/>
    </location>
</feature>
<dbReference type="Proteomes" id="UP000286287">
    <property type="component" value="Unassembled WGS sequence"/>
</dbReference>
<feature type="signal peptide" evidence="1">
    <location>
        <begin position="1"/>
        <end position="17"/>
    </location>
</feature>
<dbReference type="RefSeq" id="WP_119764117.1">
    <property type="nucleotide sequence ID" value="NZ_QYUJ01000014.1"/>
</dbReference>
<protein>
    <recommendedName>
        <fullName evidence="2">Phytase-like domain-containing protein</fullName>
    </recommendedName>
</protein>
<proteinExistence type="predicted"/>
<comment type="caution">
    <text evidence="3">The sequence shown here is derived from an EMBL/GenBank/DDBJ whole genome shotgun (WGS) entry which is preliminary data.</text>
</comment>
<name>A0A418V800_9DEIO</name>
<evidence type="ECO:0000259" key="2">
    <source>
        <dbReference type="Pfam" id="PF13449"/>
    </source>
</evidence>
<evidence type="ECO:0000313" key="3">
    <source>
        <dbReference type="EMBL" id="RJF72210.1"/>
    </source>
</evidence>
<evidence type="ECO:0000313" key="4">
    <source>
        <dbReference type="Proteomes" id="UP000286287"/>
    </source>
</evidence>
<gene>
    <name evidence="3" type="ORF">D3875_12240</name>
</gene>
<dbReference type="PANTHER" id="PTHR37957">
    <property type="entry name" value="BLR7070 PROTEIN"/>
    <property type="match status" value="1"/>
</dbReference>
<dbReference type="OrthoDB" id="384721at2"/>
<feature type="chain" id="PRO_5019076619" description="Phytase-like domain-containing protein" evidence="1">
    <location>
        <begin position="18"/>
        <end position="402"/>
    </location>
</feature>
<dbReference type="PANTHER" id="PTHR37957:SF1">
    <property type="entry name" value="PHYTASE-LIKE DOMAIN-CONTAINING PROTEIN"/>
    <property type="match status" value="1"/>
</dbReference>
<reference evidence="3 4" key="1">
    <citation type="submission" date="2018-09" db="EMBL/GenBank/DDBJ databases">
        <authorList>
            <person name="Zhu H."/>
        </authorList>
    </citation>
    <scope>NUCLEOTIDE SEQUENCE [LARGE SCALE GENOMIC DNA]</scope>
    <source>
        <strain evidence="3 4">K2S05-167</strain>
    </source>
</reference>
<keyword evidence="1" id="KW-0732">Signal</keyword>
<dbReference type="SUPFAM" id="SSF82171">
    <property type="entry name" value="DPP6 N-terminal domain-like"/>
    <property type="match status" value="1"/>
</dbReference>
<evidence type="ECO:0000256" key="1">
    <source>
        <dbReference type="SAM" id="SignalP"/>
    </source>
</evidence>
<sequence>MKKLLLTLALTATPATAATLVGFAELPADTFATGPDSGAWNNGVRGETRFKGQPVQGFSGVQFGKDGSFWLLSDNGFGAKNNSADYLLRIYNLTPTPGQKGAQRGNVKVGSFIGLSDPDRKVPWLIVNEASRERLLTGADFDVEGFAFAPDGTLWVGDEFGPYLLHFSADGKLLEAPMVTPDLSATADKPAEVRSPQNPAFSQGVASSGANLPASGGFEGFTLTPDGKTAFALLEKTVTGDPTGQIRLHAINLADKKWSLAGRYALDQGGEAIGDLTPVNDTELLVIERDNKQGTEAKVKRIYKINVTEKNADGTFKKVLVADLMDIKDPQGLAPDSQNGVLTFPYFTIENVIVLNKDTILVANDNNYPATGGRGKDVKDQNQFIWLKLDQPLNVVAGVGRP</sequence>